<evidence type="ECO:0000313" key="1">
    <source>
        <dbReference type="EMBL" id="EFJ28265.1"/>
    </source>
</evidence>
<keyword evidence="2" id="KW-1185">Reference proteome</keyword>
<dbReference type="Proteomes" id="UP000001514">
    <property type="component" value="Unassembled WGS sequence"/>
</dbReference>
<dbReference type="AlphaFoldDB" id="D8RIK4"/>
<evidence type="ECO:0000313" key="2">
    <source>
        <dbReference type="Proteomes" id="UP000001514"/>
    </source>
</evidence>
<protein>
    <submittedName>
        <fullName evidence="1">Uncharacterized protein</fullName>
    </submittedName>
</protein>
<reference evidence="1 2" key="1">
    <citation type="journal article" date="2011" name="Science">
        <title>The Selaginella genome identifies genetic changes associated with the evolution of vascular plants.</title>
        <authorList>
            <person name="Banks J.A."/>
            <person name="Nishiyama T."/>
            <person name="Hasebe M."/>
            <person name="Bowman J.L."/>
            <person name="Gribskov M."/>
            <person name="dePamphilis C."/>
            <person name="Albert V.A."/>
            <person name="Aono N."/>
            <person name="Aoyama T."/>
            <person name="Ambrose B.A."/>
            <person name="Ashton N.W."/>
            <person name="Axtell M.J."/>
            <person name="Barker E."/>
            <person name="Barker M.S."/>
            <person name="Bennetzen J.L."/>
            <person name="Bonawitz N.D."/>
            <person name="Chapple C."/>
            <person name="Cheng C."/>
            <person name="Correa L.G."/>
            <person name="Dacre M."/>
            <person name="DeBarry J."/>
            <person name="Dreyer I."/>
            <person name="Elias M."/>
            <person name="Engstrom E.M."/>
            <person name="Estelle M."/>
            <person name="Feng L."/>
            <person name="Finet C."/>
            <person name="Floyd S.K."/>
            <person name="Frommer W.B."/>
            <person name="Fujita T."/>
            <person name="Gramzow L."/>
            <person name="Gutensohn M."/>
            <person name="Harholt J."/>
            <person name="Hattori M."/>
            <person name="Heyl A."/>
            <person name="Hirai T."/>
            <person name="Hiwatashi Y."/>
            <person name="Ishikawa M."/>
            <person name="Iwata M."/>
            <person name="Karol K.G."/>
            <person name="Koehler B."/>
            <person name="Kolukisaoglu U."/>
            <person name="Kubo M."/>
            <person name="Kurata T."/>
            <person name="Lalonde S."/>
            <person name="Li K."/>
            <person name="Li Y."/>
            <person name="Litt A."/>
            <person name="Lyons E."/>
            <person name="Manning G."/>
            <person name="Maruyama T."/>
            <person name="Michael T.P."/>
            <person name="Mikami K."/>
            <person name="Miyazaki S."/>
            <person name="Morinaga S."/>
            <person name="Murata T."/>
            <person name="Mueller-Roeber B."/>
            <person name="Nelson D.R."/>
            <person name="Obara M."/>
            <person name="Oguri Y."/>
            <person name="Olmstead R.G."/>
            <person name="Onodera N."/>
            <person name="Petersen B.L."/>
            <person name="Pils B."/>
            <person name="Prigge M."/>
            <person name="Rensing S.A."/>
            <person name="Riano-Pachon D.M."/>
            <person name="Roberts A.W."/>
            <person name="Sato Y."/>
            <person name="Scheller H.V."/>
            <person name="Schulz B."/>
            <person name="Schulz C."/>
            <person name="Shakirov E.V."/>
            <person name="Shibagaki N."/>
            <person name="Shinohara N."/>
            <person name="Shippen D.E."/>
            <person name="Soerensen I."/>
            <person name="Sotooka R."/>
            <person name="Sugimoto N."/>
            <person name="Sugita M."/>
            <person name="Sumikawa N."/>
            <person name="Tanurdzic M."/>
            <person name="Theissen G."/>
            <person name="Ulvskov P."/>
            <person name="Wakazuki S."/>
            <person name="Weng J.K."/>
            <person name="Willats W.W."/>
            <person name="Wipf D."/>
            <person name="Wolf P.G."/>
            <person name="Yang L."/>
            <person name="Zimmer A.D."/>
            <person name="Zhu Q."/>
            <person name="Mitros T."/>
            <person name="Hellsten U."/>
            <person name="Loque D."/>
            <person name="Otillar R."/>
            <person name="Salamov A."/>
            <person name="Schmutz J."/>
            <person name="Shapiro H."/>
            <person name="Lindquist E."/>
            <person name="Lucas S."/>
            <person name="Rokhsar D."/>
            <person name="Grigoriev I.V."/>
        </authorList>
    </citation>
    <scope>NUCLEOTIDE SEQUENCE [LARGE SCALE GENOMIC DNA]</scope>
</reference>
<accession>D8RIK4</accession>
<sequence length="155" mass="17074">MAYGALRTESSRWLGGATQSSVPTTASSSSWHSIVSPSMRDLRVGSLCGYELDKCPFPSLELAATVKMQWHNHDWFKIFRAGGRGEGSCHHLVASNVGGLALLHHGPIVERRVSSPMDWDTQVFRSSRALSCCSGQISLKSALSRTVRMRGWWPD</sequence>
<gene>
    <name evidence="1" type="ORF">SELMODRAFT_411642</name>
</gene>
<dbReference type="KEGG" id="smo:SELMODRAFT_411642"/>
<dbReference type="EMBL" id="GL377580">
    <property type="protein sequence ID" value="EFJ28265.1"/>
    <property type="molecule type" value="Genomic_DNA"/>
</dbReference>
<dbReference type="HOGENOM" id="CLU_1698506_0_0_1"/>
<proteinExistence type="predicted"/>
<organism evidence="2">
    <name type="scientific">Selaginella moellendorffii</name>
    <name type="common">Spikemoss</name>
    <dbReference type="NCBI Taxonomy" id="88036"/>
    <lineage>
        <taxon>Eukaryota</taxon>
        <taxon>Viridiplantae</taxon>
        <taxon>Streptophyta</taxon>
        <taxon>Embryophyta</taxon>
        <taxon>Tracheophyta</taxon>
        <taxon>Lycopodiopsida</taxon>
        <taxon>Selaginellales</taxon>
        <taxon>Selaginellaceae</taxon>
        <taxon>Selaginella</taxon>
    </lineage>
</organism>
<name>D8RIK4_SELML</name>
<dbReference type="InParanoid" id="D8RIK4"/>
<dbReference type="Gramene" id="EFJ28265">
    <property type="protein sequence ID" value="EFJ28265"/>
    <property type="gene ID" value="SELMODRAFT_411642"/>
</dbReference>